<evidence type="ECO:0000313" key="3">
    <source>
        <dbReference type="Proteomes" id="UP001157109"/>
    </source>
</evidence>
<organism evidence="2 3">
    <name type="scientific">Arsenicicoccus piscis</name>
    <dbReference type="NCBI Taxonomy" id="673954"/>
    <lineage>
        <taxon>Bacteria</taxon>
        <taxon>Bacillati</taxon>
        <taxon>Actinomycetota</taxon>
        <taxon>Actinomycetes</taxon>
        <taxon>Micrococcales</taxon>
        <taxon>Intrasporangiaceae</taxon>
        <taxon>Arsenicicoccus</taxon>
    </lineage>
</organism>
<feature type="region of interest" description="Disordered" evidence="1">
    <location>
        <begin position="150"/>
        <end position="191"/>
    </location>
</feature>
<feature type="compositionally biased region" description="Low complexity" evidence="1">
    <location>
        <begin position="498"/>
        <end position="508"/>
    </location>
</feature>
<dbReference type="EMBL" id="BSUJ01000001">
    <property type="protein sequence ID" value="GMA18647.1"/>
    <property type="molecule type" value="Genomic_DNA"/>
</dbReference>
<proteinExistence type="predicted"/>
<dbReference type="CDD" id="cd00085">
    <property type="entry name" value="HNHc"/>
    <property type="match status" value="1"/>
</dbReference>
<reference evidence="3" key="1">
    <citation type="journal article" date="2019" name="Int. J. Syst. Evol. Microbiol.">
        <title>The Global Catalogue of Microorganisms (GCM) 10K type strain sequencing project: providing services to taxonomists for standard genome sequencing and annotation.</title>
        <authorList>
            <consortium name="The Broad Institute Genomics Platform"/>
            <consortium name="The Broad Institute Genome Sequencing Center for Infectious Disease"/>
            <person name="Wu L."/>
            <person name="Ma J."/>
        </authorList>
    </citation>
    <scope>NUCLEOTIDE SEQUENCE [LARGE SCALE GENOMIC DNA]</scope>
    <source>
        <strain evidence="3">NBRC 105830</strain>
    </source>
</reference>
<feature type="compositionally biased region" description="Polar residues" evidence="1">
    <location>
        <begin position="479"/>
        <end position="489"/>
    </location>
</feature>
<dbReference type="RefSeq" id="WP_284283687.1">
    <property type="nucleotide sequence ID" value="NZ_BSUJ01000001.1"/>
</dbReference>
<evidence type="ECO:0000256" key="1">
    <source>
        <dbReference type="SAM" id="MobiDB-lite"/>
    </source>
</evidence>
<feature type="compositionally biased region" description="Gly residues" evidence="1">
    <location>
        <begin position="159"/>
        <end position="173"/>
    </location>
</feature>
<feature type="region of interest" description="Disordered" evidence="1">
    <location>
        <begin position="447"/>
        <end position="528"/>
    </location>
</feature>
<dbReference type="InterPro" id="IPR003615">
    <property type="entry name" value="HNH_nuc"/>
</dbReference>
<protein>
    <recommendedName>
        <fullName evidence="4">HNH endonuclease</fullName>
    </recommendedName>
</protein>
<keyword evidence="3" id="KW-1185">Reference proteome</keyword>
<evidence type="ECO:0000313" key="2">
    <source>
        <dbReference type="EMBL" id="GMA18647.1"/>
    </source>
</evidence>
<comment type="caution">
    <text evidence="2">The sequence shown here is derived from an EMBL/GenBank/DDBJ whole genome shotgun (WGS) entry which is preliminary data.</text>
</comment>
<dbReference type="Proteomes" id="UP001157109">
    <property type="component" value="Unassembled WGS sequence"/>
</dbReference>
<evidence type="ECO:0008006" key="4">
    <source>
        <dbReference type="Google" id="ProtNLM"/>
    </source>
</evidence>
<feature type="compositionally biased region" description="Polar residues" evidence="1">
    <location>
        <begin position="509"/>
        <end position="520"/>
    </location>
</feature>
<feature type="compositionally biased region" description="Polar residues" evidence="1">
    <location>
        <begin position="459"/>
        <end position="468"/>
    </location>
</feature>
<name>A0ABQ6HKX3_9MICO</name>
<feature type="region of interest" description="Disordered" evidence="1">
    <location>
        <begin position="329"/>
        <end position="427"/>
    </location>
</feature>
<sequence>MRLVGSTGRRERVAAARRQAFAEACDWTDADWVDPDVPLPSWAVFRDRFDQGLAWLLADDPDVAGDYQTGMAARCVTSRLDPEGTGSLTVTGDGVAVAAARNRVHRLARRLRQLGDPRTIAQIAADLTLTLLTHGYITCPHCSHTITTTTSHTSDAGDAGDGGADAGPAGACGGIHDETTDGQTSHGPVSDGQVSVGDVMLPYPGLAAHRVPGVDQGLADAVAAGLAPPATVVHVTVSLETLLGMSQLPARMDAGPVRAWLPARQARTLALTLGGTWQRIVTDPVTGVALNTTIRSYQPGPATRAHLAMLDNGCRAPGCTTRHDLQLDHLTPHAAGGPTSGDNLHTLDHRHHQHKTTGTWHATPDSRDDSPDDDGPDDPSCVGSDPLTGWPGRRVRWTFPSGRQATTSPHPYPRPEHLTAPPRGSLDRHAELNDYERALVEETYDPCLPVPRQPAAPWNPTSPTSSGPATGHLPDGSRGDTQAGHSDSQARAGRPDRAGTATQTAATQPDPSQTSPWTQTDYREQPPF</sequence>
<gene>
    <name evidence="2" type="ORF">GCM10025862_06680</name>
</gene>
<accession>A0ABQ6HKX3</accession>